<name>A0A8J5SR80_ZIZPA</name>
<gene>
    <name evidence="2" type="ORF">GUJ93_ZPchr0006g46463</name>
</gene>
<dbReference type="AlphaFoldDB" id="A0A8J5SR80"/>
<evidence type="ECO:0000313" key="2">
    <source>
        <dbReference type="EMBL" id="KAG8069592.1"/>
    </source>
</evidence>
<feature type="region of interest" description="Disordered" evidence="1">
    <location>
        <begin position="79"/>
        <end position="158"/>
    </location>
</feature>
<dbReference type="PANTHER" id="PTHR33170">
    <property type="entry name" value="DUF4283 DOMAIN-CONTAINING PROTEIN-RELATED"/>
    <property type="match status" value="1"/>
</dbReference>
<feature type="compositionally biased region" description="Acidic residues" evidence="1">
    <location>
        <begin position="90"/>
        <end position="99"/>
    </location>
</feature>
<evidence type="ECO:0000256" key="1">
    <source>
        <dbReference type="SAM" id="MobiDB-lite"/>
    </source>
</evidence>
<dbReference type="OrthoDB" id="696704at2759"/>
<reference evidence="2" key="1">
    <citation type="journal article" date="2021" name="bioRxiv">
        <title>Whole Genome Assembly and Annotation of Northern Wild Rice, Zizania palustris L., Supports a Whole Genome Duplication in the Zizania Genus.</title>
        <authorList>
            <person name="Haas M."/>
            <person name="Kono T."/>
            <person name="Macchietto M."/>
            <person name="Millas R."/>
            <person name="McGilp L."/>
            <person name="Shao M."/>
            <person name="Duquette J."/>
            <person name="Hirsch C.N."/>
            <person name="Kimball J."/>
        </authorList>
    </citation>
    <scope>NUCLEOTIDE SEQUENCE</scope>
    <source>
        <tissue evidence="2">Fresh leaf tissue</tissue>
    </source>
</reference>
<evidence type="ECO:0000313" key="3">
    <source>
        <dbReference type="Proteomes" id="UP000729402"/>
    </source>
</evidence>
<comment type="caution">
    <text evidence="2">The sequence shown here is derived from an EMBL/GenBank/DDBJ whole genome shotgun (WGS) entry which is preliminary data.</text>
</comment>
<dbReference type="PANTHER" id="PTHR33170:SF2">
    <property type="entry name" value="OS12G0531500 PROTEIN"/>
    <property type="match status" value="1"/>
</dbReference>
<feature type="compositionally biased region" description="Basic and acidic residues" evidence="1">
    <location>
        <begin position="147"/>
        <end position="158"/>
    </location>
</feature>
<protein>
    <submittedName>
        <fullName evidence="2">Uncharacterized protein</fullName>
    </submittedName>
</protein>
<dbReference type="EMBL" id="JAAALK010000283">
    <property type="protein sequence ID" value="KAG8069592.1"/>
    <property type="molecule type" value="Genomic_DNA"/>
</dbReference>
<accession>A0A8J5SR80</accession>
<organism evidence="2 3">
    <name type="scientific">Zizania palustris</name>
    <name type="common">Northern wild rice</name>
    <dbReference type="NCBI Taxonomy" id="103762"/>
    <lineage>
        <taxon>Eukaryota</taxon>
        <taxon>Viridiplantae</taxon>
        <taxon>Streptophyta</taxon>
        <taxon>Embryophyta</taxon>
        <taxon>Tracheophyta</taxon>
        <taxon>Spermatophyta</taxon>
        <taxon>Magnoliopsida</taxon>
        <taxon>Liliopsida</taxon>
        <taxon>Poales</taxon>
        <taxon>Poaceae</taxon>
        <taxon>BOP clade</taxon>
        <taxon>Oryzoideae</taxon>
        <taxon>Oryzeae</taxon>
        <taxon>Zizaniinae</taxon>
        <taxon>Zizania</taxon>
    </lineage>
</organism>
<proteinExistence type="predicted"/>
<keyword evidence="3" id="KW-1185">Reference proteome</keyword>
<dbReference type="Proteomes" id="UP000729402">
    <property type="component" value="Unassembled WGS sequence"/>
</dbReference>
<feature type="compositionally biased region" description="Basic and acidic residues" evidence="1">
    <location>
        <begin position="79"/>
        <end position="89"/>
    </location>
</feature>
<sequence>MEVDTASLSKPSPVRIQVACKDPSKIGGTSKVYINHVGYNITWLPEMDSVVSYPYKPDSSNIPVDDKLGKDLFSGGDDKLDIPEFREDIPDGEDEDLSEDFTGGVVSLNSKEDLSGGNMVDMGVNSKGGIGRGKQVEEDGNQLEGEAGEKNWMHDCIP</sequence>
<reference evidence="2" key="2">
    <citation type="submission" date="2021-02" db="EMBL/GenBank/DDBJ databases">
        <authorList>
            <person name="Kimball J.A."/>
            <person name="Haas M.W."/>
            <person name="Macchietto M."/>
            <person name="Kono T."/>
            <person name="Duquette J."/>
            <person name="Shao M."/>
        </authorList>
    </citation>
    <scope>NUCLEOTIDE SEQUENCE</scope>
    <source>
        <tissue evidence="2">Fresh leaf tissue</tissue>
    </source>
</reference>